<evidence type="ECO:0000256" key="2">
    <source>
        <dbReference type="ARBA" id="ARBA00009799"/>
    </source>
</evidence>
<dbReference type="InterPro" id="IPR011761">
    <property type="entry name" value="ATP-grasp"/>
</dbReference>
<dbReference type="NCBIfam" id="NF003671">
    <property type="entry name" value="PRK05294.1"/>
    <property type="match status" value="1"/>
</dbReference>
<evidence type="ECO:0000256" key="4">
    <source>
        <dbReference type="ARBA" id="ARBA00022598"/>
    </source>
</evidence>
<keyword evidence="12" id="KW-0464">Manganese</keyword>
<dbReference type="SUPFAM" id="SSF56059">
    <property type="entry name" value="Glutathione synthetase ATP-binding domain-like"/>
    <property type="match status" value="2"/>
</dbReference>
<organism evidence="17 18">
    <name type="scientific">Fictibacillus iocasae</name>
    <dbReference type="NCBI Taxonomy" id="2715437"/>
    <lineage>
        <taxon>Bacteria</taxon>
        <taxon>Bacillati</taxon>
        <taxon>Bacillota</taxon>
        <taxon>Bacilli</taxon>
        <taxon>Bacillales</taxon>
        <taxon>Fictibacillaceae</taxon>
        <taxon>Fictibacillus</taxon>
    </lineage>
</organism>
<dbReference type="InterPro" id="IPR013815">
    <property type="entry name" value="ATP_grasp_subdomain_1"/>
</dbReference>
<feature type="binding site" evidence="14">
    <location>
        <position position="777"/>
    </location>
    <ligand>
        <name>ATP</name>
        <dbReference type="ChEBI" id="CHEBI:30616"/>
        <label>2</label>
    </ligand>
</feature>
<keyword evidence="5 14" id="KW-0028">Amino-acid biosynthesis</keyword>
<feature type="binding site" evidence="14">
    <location>
        <position position="832"/>
    </location>
    <ligand>
        <name>Mn(2+)</name>
        <dbReference type="ChEBI" id="CHEBI:29035"/>
        <label>4</label>
    </ligand>
</feature>
<feature type="binding site" evidence="14">
    <location>
        <position position="776"/>
    </location>
    <ligand>
        <name>ATP</name>
        <dbReference type="ChEBI" id="CHEBI:30616"/>
        <label>2</label>
    </ligand>
</feature>
<feature type="binding site" evidence="14">
    <location>
        <position position="818"/>
    </location>
    <ligand>
        <name>Mg(2+)</name>
        <dbReference type="ChEBI" id="CHEBI:18420"/>
        <label>3</label>
    </ligand>
</feature>
<dbReference type="SUPFAM" id="SSF52335">
    <property type="entry name" value="Methylglyoxal synthase-like"/>
    <property type="match status" value="1"/>
</dbReference>
<feature type="binding site" evidence="14">
    <location>
        <position position="298"/>
    </location>
    <ligand>
        <name>Mg(2+)</name>
        <dbReference type="ChEBI" id="CHEBI:18420"/>
        <label>2</label>
    </ligand>
</feature>
<proteinExistence type="inferred from homology"/>
<dbReference type="Pfam" id="PF02787">
    <property type="entry name" value="CPSase_L_D3"/>
    <property type="match status" value="1"/>
</dbReference>
<comment type="caution">
    <text evidence="14">Lacks conserved residue(s) required for the propagation of feature annotation.</text>
</comment>
<evidence type="ECO:0000256" key="5">
    <source>
        <dbReference type="ARBA" id="ARBA00022605"/>
    </source>
</evidence>
<comment type="caution">
    <text evidence="17">The sequence shown here is derived from an EMBL/GenBank/DDBJ whole genome shotgun (WGS) entry which is preliminary data.</text>
</comment>
<feature type="binding site" evidence="14">
    <location>
        <position position="284"/>
    </location>
    <ligand>
        <name>Mn(2+)</name>
        <dbReference type="ChEBI" id="CHEBI:29035"/>
        <label>1</label>
    </ligand>
</feature>
<keyword evidence="8 14" id="KW-0547">Nucleotide-binding</keyword>
<comment type="catalytic activity">
    <reaction evidence="14">
        <text>hydrogencarbonate + L-glutamine + 2 ATP + H2O = carbamoyl phosphate + L-glutamate + 2 ADP + phosphate + 2 H(+)</text>
        <dbReference type="Rhea" id="RHEA:18633"/>
        <dbReference type="ChEBI" id="CHEBI:15377"/>
        <dbReference type="ChEBI" id="CHEBI:15378"/>
        <dbReference type="ChEBI" id="CHEBI:17544"/>
        <dbReference type="ChEBI" id="CHEBI:29985"/>
        <dbReference type="ChEBI" id="CHEBI:30616"/>
        <dbReference type="ChEBI" id="CHEBI:43474"/>
        <dbReference type="ChEBI" id="CHEBI:58228"/>
        <dbReference type="ChEBI" id="CHEBI:58359"/>
        <dbReference type="ChEBI" id="CHEBI:456216"/>
        <dbReference type="EC" id="6.3.5.5"/>
    </reaction>
</comment>
<evidence type="ECO:0000256" key="8">
    <source>
        <dbReference type="ARBA" id="ARBA00022741"/>
    </source>
</evidence>
<dbReference type="Proteomes" id="UP001596549">
    <property type="component" value="Unassembled WGS sequence"/>
</dbReference>
<dbReference type="InterPro" id="IPR016185">
    <property type="entry name" value="PreATP-grasp_dom_sf"/>
</dbReference>
<dbReference type="CDD" id="cd01424">
    <property type="entry name" value="MGS_CPS_II"/>
    <property type="match status" value="1"/>
</dbReference>
<dbReference type="PROSITE" id="PS00867">
    <property type="entry name" value="CPSASE_2"/>
    <property type="match status" value="2"/>
</dbReference>
<dbReference type="InterPro" id="IPR036897">
    <property type="entry name" value="CarbamoylP_synth_lsu_oligo_sf"/>
</dbReference>
<dbReference type="EC" id="6.3.5.5" evidence="14"/>
<dbReference type="PRINTS" id="PR00098">
    <property type="entry name" value="CPSASE"/>
</dbReference>
<feature type="binding site" evidence="14">
    <location>
        <position position="243"/>
    </location>
    <ligand>
        <name>ATP</name>
        <dbReference type="ChEBI" id="CHEBI:30616"/>
        <label>1</label>
    </ligand>
</feature>
<evidence type="ECO:0000256" key="11">
    <source>
        <dbReference type="ARBA" id="ARBA00022975"/>
    </source>
</evidence>
<feature type="binding site" evidence="14">
    <location>
        <position position="208"/>
    </location>
    <ligand>
        <name>ATP</name>
        <dbReference type="ChEBI" id="CHEBI:30616"/>
        <label>1</label>
    </ligand>
</feature>
<evidence type="ECO:0000259" key="16">
    <source>
        <dbReference type="PROSITE" id="PS51855"/>
    </source>
</evidence>
<feature type="binding site" evidence="14">
    <location>
        <position position="215"/>
    </location>
    <ligand>
        <name>ATP</name>
        <dbReference type="ChEBI" id="CHEBI:30616"/>
        <label>1</label>
    </ligand>
</feature>
<dbReference type="NCBIfam" id="NF009455">
    <property type="entry name" value="PRK12815.1"/>
    <property type="match status" value="1"/>
</dbReference>
<dbReference type="Gene3D" id="3.30.470.20">
    <property type="entry name" value="ATP-grasp fold, B domain"/>
    <property type="match status" value="2"/>
</dbReference>
<feature type="binding site" evidence="14">
    <location>
        <position position="298"/>
    </location>
    <ligand>
        <name>ATP</name>
        <dbReference type="ChEBI" id="CHEBI:30616"/>
        <label>1</label>
    </ligand>
</feature>
<dbReference type="SMART" id="SM00851">
    <property type="entry name" value="MGS"/>
    <property type="match status" value="1"/>
</dbReference>
<keyword evidence="3 14" id="KW-0055">Arginine biosynthesis</keyword>
<dbReference type="InterPro" id="IPR005480">
    <property type="entry name" value="CPSase_lsu_oligo"/>
</dbReference>
<keyword evidence="10" id="KW-0460">Magnesium</keyword>
<feature type="binding site" evidence="14">
    <location>
        <position position="830"/>
    </location>
    <ligand>
        <name>Mn(2+)</name>
        <dbReference type="ChEBI" id="CHEBI:29035"/>
        <label>4</label>
    </ligand>
</feature>
<feature type="binding site" evidence="14">
    <location>
        <position position="298"/>
    </location>
    <ligand>
        <name>Mg(2+)</name>
        <dbReference type="ChEBI" id="CHEBI:18420"/>
        <label>1</label>
    </ligand>
</feature>
<comment type="similarity">
    <text evidence="2 14">Belongs to the CarB family.</text>
</comment>
<evidence type="ECO:0000256" key="12">
    <source>
        <dbReference type="ARBA" id="ARBA00023211"/>
    </source>
</evidence>
<feature type="binding site" evidence="14">
    <location>
        <position position="744"/>
    </location>
    <ligand>
        <name>ATP</name>
        <dbReference type="ChEBI" id="CHEBI:30616"/>
        <label>2</label>
    </ligand>
</feature>
<evidence type="ECO:0000256" key="1">
    <source>
        <dbReference type="ARBA" id="ARBA00005077"/>
    </source>
</evidence>
<feature type="binding site" evidence="14">
    <location>
        <position position="830"/>
    </location>
    <ligand>
        <name>ATP</name>
        <dbReference type="ChEBI" id="CHEBI:30616"/>
        <label>2</label>
    </ligand>
</feature>
<evidence type="ECO:0000313" key="18">
    <source>
        <dbReference type="Proteomes" id="UP001596549"/>
    </source>
</evidence>
<feature type="domain" description="ATP-grasp" evidence="15">
    <location>
        <begin position="133"/>
        <end position="327"/>
    </location>
</feature>
<dbReference type="InterPro" id="IPR005483">
    <property type="entry name" value="CPSase_dom"/>
</dbReference>
<keyword evidence="18" id="KW-1185">Reference proteome</keyword>
<dbReference type="PROSITE" id="PS51855">
    <property type="entry name" value="MGS"/>
    <property type="match status" value="1"/>
</dbReference>
<dbReference type="PROSITE" id="PS00866">
    <property type="entry name" value="CPSASE_1"/>
    <property type="match status" value="1"/>
</dbReference>
<feature type="binding site" evidence="14">
    <location>
        <position position="705"/>
    </location>
    <ligand>
        <name>ATP</name>
        <dbReference type="ChEBI" id="CHEBI:30616"/>
        <label>2</label>
    </ligand>
</feature>
<gene>
    <name evidence="14 17" type="primary">carB</name>
    <name evidence="17" type="ORF">ACFQPF_10460</name>
</gene>
<evidence type="ECO:0000313" key="17">
    <source>
        <dbReference type="EMBL" id="MFC7372105.1"/>
    </source>
</evidence>
<dbReference type="InterPro" id="IPR011607">
    <property type="entry name" value="MGS-like_dom"/>
</dbReference>
<keyword evidence="4 14" id="KW-0436">Ligase</keyword>
<comment type="subunit">
    <text evidence="14">Composed of two chains; the small (or glutamine) chain promotes the hydrolysis of glutamine to ammonia, which is used by the large (or ammonia) chain to synthesize carbamoyl phosphate. Tetramer of heterodimers (alpha,beta)4.</text>
</comment>
<comment type="pathway">
    <text evidence="1 14">Amino-acid biosynthesis; L-arginine biosynthesis; carbamoyl phosphate from bicarbonate: step 1/1.</text>
</comment>
<reference evidence="18" key="1">
    <citation type="journal article" date="2019" name="Int. J. Syst. Evol. Microbiol.">
        <title>The Global Catalogue of Microorganisms (GCM) 10K type strain sequencing project: providing services to taxonomists for standard genome sequencing and annotation.</title>
        <authorList>
            <consortium name="The Broad Institute Genomics Platform"/>
            <consortium name="The Broad Institute Genome Sequencing Center for Infectious Disease"/>
            <person name="Wu L."/>
            <person name="Ma J."/>
        </authorList>
    </citation>
    <scope>NUCLEOTIDE SEQUENCE [LARGE SCALE GENOMIC DNA]</scope>
    <source>
        <strain evidence="18">NBRC 106396</strain>
    </source>
</reference>
<dbReference type="Pfam" id="PF02786">
    <property type="entry name" value="CPSase_L_D2"/>
    <property type="match status" value="2"/>
</dbReference>
<dbReference type="PANTHER" id="PTHR11405">
    <property type="entry name" value="CARBAMOYLTRANSFERASE FAMILY MEMBER"/>
    <property type="match status" value="1"/>
</dbReference>
<dbReference type="NCBIfam" id="TIGR01369">
    <property type="entry name" value="CPSaseII_lrg"/>
    <property type="match status" value="1"/>
</dbReference>
<evidence type="ECO:0000256" key="13">
    <source>
        <dbReference type="ARBA" id="ARBA00047359"/>
    </source>
</evidence>
<dbReference type="InterPro" id="IPR033937">
    <property type="entry name" value="MGS_CPS_CarB"/>
</dbReference>
<dbReference type="HAMAP" id="MF_01210_A">
    <property type="entry name" value="CPSase_L_chain_A"/>
    <property type="match status" value="1"/>
</dbReference>
<feature type="binding site" evidence="14">
    <location>
        <position position="176"/>
    </location>
    <ligand>
        <name>ATP</name>
        <dbReference type="ChEBI" id="CHEBI:30616"/>
        <label>1</label>
    </ligand>
</feature>
<feature type="binding site" evidence="14">
    <location>
        <position position="242"/>
    </location>
    <ligand>
        <name>ATP</name>
        <dbReference type="ChEBI" id="CHEBI:30616"/>
        <label>1</label>
    </ligand>
</feature>
<feature type="binding site" evidence="14">
    <location>
        <position position="818"/>
    </location>
    <ligand>
        <name>ATP</name>
        <dbReference type="ChEBI" id="CHEBI:30616"/>
        <label>2</label>
    </ligand>
</feature>
<accession>A0ABW2NS07</accession>
<dbReference type="Pfam" id="PF02142">
    <property type="entry name" value="MGS"/>
    <property type="match status" value="1"/>
</dbReference>
<dbReference type="RefSeq" id="WP_379749355.1">
    <property type="nucleotide sequence ID" value="NZ_JBHTCP010000016.1"/>
</dbReference>
<dbReference type="InterPro" id="IPR005479">
    <property type="entry name" value="CPAse_ATP-bd"/>
</dbReference>
<feature type="binding site" evidence="14">
    <location>
        <position position="750"/>
    </location>
    <ligand>
        <name>ATP</name>
        <dbReference type="ChEBI" id="CHEBI:30616"/>
        <label>2</label>
    </ligand>
</feature>
<name>A0ABW2NS07_9BACL</name>
<feature type="binding site" evidence="14">
    <location>
        <position position="830"/>
    </location>
    <ligand>
        <name>Mn(2+)</name>
        <dbReference type="ChEBI" id="CHEBI:29035"/>
        <label>3</label>
    </ligand>
</feature>
<feature type="domain" description="MGS-like" evidence="16">
    <location>
        <begin position="928"/>
        <end position="1067"/>
    </location>
</feature>
<dbReference type="GO" id="GO:0004088">
    <property type="term" value="F:carbamoyl-phosphate synthase (glutamine-hydrolyzing) activity"/>
    <property type="evidence" value="ECO:0007669"/>
    <property type="project" value="UniProtKB-EC"/>
</dbReference>
<keyword evidence="11 14" id="KW-0665">Pyrimidine biosynthesis</keyword>
<comment type="function">
    <text evidence="14">Large subunit of the glutamine-dependent carbamoyl phosphate synthetase (CPSase). CPSase catalyzes the formation of carbamoyl phosphate from the ammonia moiety of glutamine, carbonate, and phosphate donated by ATP, constituting the first step of 2 biosynthetic pathways, one leading to arginine and/or urea and the other to pyrimidine nucleotides. The large subunit (synthetase) binds the substrates ammonia (free or transferred from glutamine from the small subunit), hydrogencarbonate and ATP and carries out an ATP-coupled ligase reaction, activating hydrogencarbonate by forming carboxy phosphate which reacts with ammonia to form carbamoyl phosphate.</text>
</comment>
<feature type="domain" description="ATP-grasp" evidence="15">
    <location>
        <begin position="669"/>
        <end position="859"/>
    </location>
</feature>
<keyword evidence="6" id="KW-0479">Metal-binding</keyword>
<evidence type="ECO:0000256" key="14">
    <source>
        <dbReference type="HAMAP-Rule" id="MF_01210"/>
    </source>
</evidence>
<dbReference type="InterPro" id="IPR058047">
    <property type="entry name" value="CPSase_preATP-grasp"/>
</dbReference>
<dbReference type="Gene3D" id="1.10.1030.10">
    <property type="entry name" value="Carbamoyl-phosphate synthetase, large subunit oligomerisation domain"/>
    <property type="match status" value="1"/>
</dbReference>
<feature type="binding site" evidence="14">
    <location>
        <position position="129"/>
    </location>
    <ligand>
        <name>ATP</name>
        <dbReference type="ChEBI" id="CHEBI:30616"/>
        <label>1</label>
    </ligand>
</feature>
<feature type="region of interest" description="Carboxyphosphate synthetic domain" evidence="14">
    <location>
        <begin position="1"/>
        <end position="401"/>
    </location>
</feature>
<dbReference type="Gene3D" id="3.40.50.20">
    <property type="match status" value="2"/>
</dbReference>
<dbReference type="SUPFAM" id="SSF52440">
    <property type="entry name" value="PreATP-grasp domain"/>
    <property type="match status" value="2"/>
</dbReference>
<dbReference type="PROSITE" id="PS50975">
    <property type="entry name" value="ATP_GRASP"/>
    <property type="match status" value="2"/>
</dbReference>
<evidence type="ECO:0000256" key="3">
    <source>
        <dbReference type="ARBA" id="ARBA00022571"/>
    </source>
</evidence>
<feature type="binding site" evidence="14">
    <location>
        <position position="298"/>
    </location>
    <ligand>
        <name>Mn(2+)</name>
        <dbReference type="ChEBI" id="CHEBI:29035"/>
        <label>2</label>
    </ligand>
</feature>
<dbReference type="PANTHER" id="PTHR11405:SF53">
    <property type="entry name" value="CARBAMOYL-PHOSPHATE SYNTHASE [AMMONIA], MITOCHONDRIAL"/>
    <property type="match status" value="1"/>
</dbReference>
<evidence type="ECO:0000256" key="7">
    <source>
        <dbReference type="ARBA" id="ARBA00022737"/>
    </source>
</evidence>
<feature type="binding site" evidence="14">
    <location>
        <position position="298"/>
    </location>
    <ligand>
        <name>Mn(2+)</name>
        <dbReference type="ChEBI" id="CHEBI:29035"/>
        <label>1</label>
    </ligand>
</feature>
<feature type="binding site" evidence="14">
    <location>
        <position position="169"/>
    </location>
    <ligand>
        <name>ATP</name>
        <dbReference type="ChEBI" id="CHEBI:30616"/>
        <label>1</label>
    </ligand>
</feature>
<dbReference type="Gene3D" id="3.30.1490.20">
    <property type="entry name" value="ATP-grasp fold, A domain"/>
    <property type="match status" value="1"/>
</dbReference>
<evidence type="ECO:0000256" key="6">
    <source>
        <dbReference type="ARBA" id="ARBA00022723"/>
    </source>
</evidence>
<feature type="binding site" evidence="14">
    <location>
        <position position="832"/>
    </location>
    <ligand>
        <name>Mg(2+)</name>
        <dbReference type="ChEBI" id="CHEBI:18420"/>
        <label>4</label>
    </ligand>
</feature>
<dbReference type="EMBL" id="JBHTCP010000016">
    <property type="protein sequence ID" value="MFC7372105.1"/>
    <property type="molecule type" value="Genomic_DNA"/>
</dbReference>
<feature type="binding site" evidence="14">
    <location>
        <position position="300"/>
    </location>
    <ligand>
        <name>Mg(2+)</name>
        <dbReference type="ChEBI" id="CHEBI:18420"/>
        <label>2</label>
    </ligand>
</feature>
<feature type="region of interest" description="Allosteric domain" evidence="14">
    <location>
        <begin position="928"/>
        <end position="1067"/>
    </location>
</feature>
<feature type="binding site" evidence="14">
    <location>
        <position position="830"/>
    </location>
    <ligand>
        <name>Mg(2+)</name>
        <dbReference type="ChEBI" id="CHEBI:18420"/>
        <label>3</label>
    </ligand>
</feature>
<dbReference type="EC" id="6.3.4.16" evidence="14"/>
<dbReference type="SMART" id="SM01209">
    <property type="entry name" value="GARS_A"/>
    <property type="match status" value="1"/>
</dbReference>
<keyword evidence="9 14" id="KW-0067">ATP-binding</keyword>
<dbReference type="SUPFAM" id="SSF48108">
    <property type="entry name" value="Carbamoyl phosphate synthetase, large subunit connection domain"/>
    <property type="match status" value="1"/>
</dbReference>
<protein>
    <recommendedName>
        <fullName evidence="14">Carbamoyl phosphate synthase large chain</fullName>
        <ecNumber evidence="14">6.3.4.16</ecNumber>
        <ecNumber evidence="14">6.3.5.5</ecNumber>
    </recommendedName>
    <alternativeName>
        <fullName evidence="14">Carbamoyl phosphate synthetase ammonia chain</fullName>
    </alternativeName>
</protein>
<keyword evidence="7 14" id="KW-0677">Repeat</keyword>
<dbReference type="HAMAP" id="MF_01210_B">
    <property type="entry name" value="CPSase_L_chain_B"/>
    <property type="match status" value="1"/>
</dbReference>
<comment type="cofactor">
    <cofactor evidence="14">
        <name>Mg(2+)</name>
        <dbReference type="ChEBI" id="CHEBI:18420"/>
    </cofactor>
    <cofactor evidence="14">
        <name>Mn(2+)</name>
        <dbReference type="ChEBI" id="CHEBI:29035"/>
    </cofactor>
    <text evidence="14">Binds 4 Mg(2+) or Mn(2+) ions per subunit.</text>
</comment>
<sequence>MPKRNDISKILVIGSGPIVIGQAAEFDYAGTQACQALKEEGYEVILVNSNPATIMTDPNMADSVYIEPLTLEFVSRIIRKERPDGLLATLGGQTGLNLAVELSKSGVLKEYEVELLGTTLDSIEQAEDRDLFRNLMNELQQPVPESAIVRNIEEATAFADEVGLPVIIRPAFTLGGTGGGIASTREELLEIAASGLHASPVTQVLIEKSIAGFKEIEYEVMRDKNDTAIVVCNMENIDPVGIHTGDSIVVAPSQTLSDRDYQMLRNASLRIIRALKIEGGCNVQLALDPNSSQYYVIEVNPRVSRSSALASKATGYPIAKLAAKIAVGYTLDELKNPVTGTTFACFEPALDYVVTKIPRWPFDKFEGANRKLGTQMKATGEVMAIGRNLEESLLKAIRSLEIGAVHLESGETHSVAEYKKRMASADDRRLFYVADALRAGVTAEEIHQITEIDYFFLEKIENILQIEKSIKQRRLDLHVLKKAKERGFSDSYISRAWNVDEREVYELRREHNILPVFKMVDTCASEFESETPYFYSTYGEENESLRSPKESVIVLGSGPIRIGQGIEFDYATVHTVWAIQEAGFEAIIINNNPETVSTDFSMSDKLYFEPLTVEDVMHVIDLEKPKGVIVQFGGQTAINLAAELERGGVTILGTTIDSMDLAEDRERFEHVMQQLRIPQPAGKTAFSVKEAVKIASRIGYPVLVRPSYVLGGRAMEIVYQEEELLQYMTNAVKVNPDHPVLVDRYLEGKELEVDAISDGVDVFIPGMMEHIERAGVHSGDSIAVYPPQTLPERIKQKLIERTISIAKGLKIVGLLNIQFVWQKDEVYVLEVNPRSSRTVPFLSKITGVPMANVATKVILGSSLREQGYGTGCQPEAEDVFVKVPVFSFAKMRSVDTYLGPEMKSTGEVMGRDKTLQKALYKGLIASGMKIPQHGTVLFTVADKDKEEALKLVKRFSDIGYAVMATSGTASMIEQEKIKAETVGKIGADGKTLLDVIRAGEAHFVINTLTKGKQPARDGFRIRRESAESGVVCLTSLDTAEALLQVLESITFSASSMPSFSVKEGVTV</sequence>
<dbReference type="Gene3D" id="3.40.50.1380">
    <property type="entry name" value="Methylglyoxal synthase-like domain"/>
    <property type="match status" value="1"/>
</dbReference>
<evidence type="ECO:0000256" key="9">
    <source>
        <dbReference type="ARBA" id="ARBA00022840"/>
    </source>
</evidence>
<feature type="region of interest" description="Carbamoyl phosphate synthetic domain" evidence="14">
    <location>
        <begin position="545"/>
        <end position="927"/>
    </location>
</feature>
<feature type="binding site" evidence="14">
    <location>
        <position position="241"/>
    </location>
    <ligand>
        <name>ATP</name>
        <dbReference type="ChEBI" id="CHEBI:30616"/>
        <label>1</label>
    </ligand>
</feature>
<feature type="binding site" evidence="14">
    <location>
        <position position="818"/>
    </location>
    <ligand>
        <name>Mn(2+)</name>
        <dbReference type="ChEBI" id="CHEBI:29035"/>
        <label>3</label>
    </ligand>
</feature>
<feature type="binding site" evidence="14">
    <location>
        <position position="775"/>
    </location>
    <ligand>
        <name>ATP</name>
        <dbReference type="ChEBI" id="CHEBI:30616"/>
        <label>2</label>
    </ligand>
</feature>
<comment type="pathway">
    <text evidence="14">Pyrimidine metabolism; UMP biosynthesis via de novo pathway; (S)-dihydroorotate from bicarbonate: step 1/3.</text>
</comment>
<dbReference type="InterPro" id="IPR006275">
    <property type="entry name" value="CPSase_lsu"/>
</dbReference>
<dbReference type="SMART" id="SM01096">
    <property type="entry name" value="CPSase_L_D3"/>
    <property type="match status" value="1"/>
</dbReference>
<feature type="binding site" evidence="14">
    <location>
        <position position="830"/>
    </location>
    <ligand>
        <name>Mg(2+)</name>
        <dbReference type="ChEBI" id="CHEBI:18420"/>
        <label>4</label>
    </ligand>
</feature>
<feature type="binding site" evidence="14">
    <location>
        <position position="284"/>
    </location>
    <ligand>
        <name>Mg(2+)</name>
        <dbReference type="ChEBI" id="CHEBI:18420"/>
        <label>1</label>
    </ligand>
</feature>
<feature type="binding site" evidence="14">
    <location>
        <position position="746"/>
    </location>
    <ligand>
        <name>ATP</name>
        <dbReference type="ChEBI" id="CHEBI:30616"/>
        <label>2</label>
    </ligand>
</feature>
<dbReference type="InterPro" id="IPR036914">
    <property type="entry name" value="MGS-like_dom_sf"/>
</dbReference>
<comment type="domain">
    <text evidence="14">The large subunit is composed of 2 ATP-grasp domains that are involved in binding the 2 ATP molecules needed for carbamoyl phosphate synthesis. The N-terminal ATP-grasp domain (referred to as the carboxyphosphate synthetic component) catalyzes the ATP-dependent phosphorylation of hydrogencarbonate to carboxyphosphate and the subsequent nucleophilic attack by ammonia to form a carbamate intermediate. The C-terminal ATP-grasp domain (referred to as the carbamoyl phosphate synthetic component) then catalyzes the phosphorylation of carbamate with the second ATP to form the end product carbamoyl phosphate. The reactive and unstable enzyme intermediates are sequentially channeled from one active site to the next through the interior of the protein over a distance of at least 96 A.</text>
</comment>
<comment type="catalytic activity">
    <reaction evidence="13 14">
        <text>hydrogencarbonate + NH4(+) + 2 ATP = carbamoyl phosphate + 2 ADP + phosphate + 2 H(+)</text>
        <dbReference type="Rhea" id="RHEA:18029"/>
        <dbReference type="ChEBI" id="CHEBI:15378"/>
        <dbReference type="ChEBI" id="CHEBI:17544"/>
        <dbReference type="ChEBI" id="CHEBI:28938"/>
        <dbReference type="ChEBI" id="CHEBI:30616"/>
        <dbReference type="ChEBI" id="CHEBI:43474"/>
        <dbReference type="ChEBI" id="CHEBI:58228"/>
        <dbReference type="ChEBI" id="CHEBI:456216"/>
        <dbReference type="EC" id="6.3.4.16"/>
    </reaction>
</comment>
<evidence type="ECO:0000259" key="15">
    <source>
        <dbReference type="PROSITE" id="PS50975"/>
    </source>
</evidence>
<feature type="binding site" evidence="14">
    <location>
        <position position="284"/>
    </location>
    <ligand>
        <name>ATP</name>
        <dbReference type="ChEBI" id="CHEBI:30616"/>
        <label>1</label>
    </ligand>
</feature>
<feature type="binding site" evidence="14">
    <location>
        <position position="210"/>
    </location>
    <ligand>
        <name>ATP</name>
        <dbReference type="ChEBI" id="CHEBI:30616"/>
        <label>1</label>
    </ligand>
</feature>
<feature type="binding site" evidence="14">
    <location>
        <position position="778"/>
    </location>
    <ligand>
        <name>ATP</name>
        <dbReference type="ChEBI" id="CHEBI:30616"/>
        <label>2</label>
    </ligand>
</feature>
<evidence type="ECO:0000256" key="10">
    <source>
        <dbReference type="ARBA" id="ARBA00022842"/>
    </source>
</evidence>
<dbReference type="Pfam" id="PF25596">
    <property type="entry name" value="CPSase_L_D1"/>
    <property type="match status" value="2"/>
</dbReference>
<feature type="binding site" evidence="14">
    <location>
        <position position="300"/>
    </location>
    <ligand>
        <name>Mn(2+)</name>
        <dbReference type="ChEBI" id="CHEBI:29035"/>
        <label>2</label>
    </ligand>
</feature>
<feature type="binding site" evidence="14">
    <location>
        <position position="175"/>
    </location>
    <ligand>
        <name>ATP</name>
        <dbReference type="ChEBI" id="CHEBI:30616"/>
        <label>1</label>
    </ligand>
</feature>